<keyword evidence="4" id="KW-0413">Isomerase</keyword>
<dbReference type="RefSeq" id="XP_011314342.1">
    <property type="nucleotide sequence ID" value="XM_011316040.1"/>
</dbReference>
<reference evidence="6" key="1">
    <citation type="submission" date="2025-08" db="UniProtKB">
        <authorList>
            <consortium name="RefSeq"/>
        </authorList>
    </citation>
    <scope>IDENTIFICATION</scope>
    <source>
        <strain evidence="6">USDA-PBARC FA_bdor</strain>
        <tissue evidence="6">Whole organism</tissue>
    </source>
</reference>
<keyword evidence="4" id="KW-0697">Rotamase</keyword>
<dbReference type="Proteomes" id="UP000694866">
    <property type="component" value="Unplaced"/>
</dbReference>
<comment type="subcellular location">
    <subcellularLocation>
        <location evidence="4">Cytoplasm</location>
    </subcellularLocation>
</comment>
<protein>
    <recommendedName>
        <fullName evidence="2 4">Serine/threonine-protein phosphatase 2A activator</fullName>
        <ecNumber evidence="4">5.2.1.8</ecNumber>
    </recommendedName>
    <alternativeName>
        <fullName evidence="3 4">Phosphotyrosyl phosphatase activator</fullName>
    </alternativeName>
</protein>
<keyword evidence="5" id="KW-1185">Reference proteome</keyword>
<dbReference type="PANTHER" id="PTHR10012:SF0">
    <property type="entry name" value="SERINE_THREONINE-PROTEIN PHOSPHATASE 2A ACTIVATOR"/>
    <property type="match status" value="1"/>
</dbReference>
<comment type="similarity">
    <text evidence="1 4">Belongs to the PTPA-type PPIase family.</text>
</comment>
<proteinExistence type="inferred from homology"/>
<gene>
    <name evidence="6" type="primary">LOC105273544</name>
</gene>
<dbReference type="PANTHER" id="PTHR10012">
    <property type="entry name" value="SERINE/THREONINE-PROTEIN PHOSPHATASE 2A REGULATORY SUBUNIT B"/>
    <property type="match status" value="1"/>
</dbReference>
<dbReference type="Pfam" id="PF03095">
    <property type="entry name" value="PTPA"/>
    <property type="match status" value="1"/>
</dbReference>
<dbReference type="GO" id="GO:0005737">
    <property type="term" value="C:cytoplasm"/>
    <property type="evidence" value="ECO:0007669"/>
    <property type="project" value="UniProtKB-SubCell"/>
</dbReference>
<dbReference type="AlphaFoldDB" id="A0A9R1TRB7"/>
<evidence type="ECO:0000256" key="1">
    <source>
        <dbReference type="ARBA" id="ARBA00011019"/>
    </source>
</evidence>
<evidence type="ECO:0000313" key="6">
    <source>
        <dbReference type="RefSeq" id="XP_011314342.1"/>
    </source>
</evidence>
<dbReference type="PIRSF" id="PIRSF016325">
    <property type="entry name" value="Phstyr_phstse_ac"/>
    <property type="match status" value="1"/>
</dbReference>
<dbReference type="GO" id="GO:0008160">
    <property type="term" value="F:protein tyrosine phosphatase activator activity"/>
    <property type="evidence" value="ECO:0007669"/>
    <property type="project" value="TreeGrafter"/>
</dbReference>
<dbReference type="SUPFAM" id="SSF140984">
    <property type="entry name" value="PTPA-like"/>
    <property type="match status" value="1"/>
</dbReference>
<dbReference type="InterPro" id="IPR004327">
    <property type="entry name" value="Phstyr_phstse_ac"/>
</dbReference>
<name>A0A9R1TRB7_9HYME</name>
<comment type="function">
    <text evidence="4">PPIases accelerate the folding of proteins. It catalyzes the cis-trans isomerization of proline imidic peptide bonds in oligopeptides.</text>
</comment>
<comment type="catalytic activity">
    <reaction evidence="4">
        <text>[protein]-peptidylproline (omega=180) = [protein]-peptidylproline (omega=0)</text>
        <dbReference type="Rhea" id="RHEA:16237"/>
        <dbReference type="Rhea" id="RHEA-COMP:10747"/>
        <dbReference type="Rhea" id="RHEA-COMP:10748"/>
        <dbReference type="ChEBI" id="CHEBI:83833"/>
        <dbReference type="ChEBI" id="CHEBI:83834"/>
        <dbReference type="EC" id="5.2.1.8"/>
    </reaction>
</comment>
<evidence type="ECO:0000313" key="5">
    <source>
        <dbReference type="Proteomes" id="UP000694866"/>
    </source>
</evidence>
<dbReference type="GO" id="GO:0007052">
    <property type="term" value="P:mitotic spindle organization"/>
    <property type="evidence" value="ECO:0007669"/>
    <property type="project" value="TreeGrafter"/>
</dbReference>
<sequence length="224" mass="25546">MSVPGAHLVEHGVVGKDHVFETPTKAVKTMEDMVTWEKSEAYNEYLGFILALNEAVQGKAANSKYPASQTLLNTVAMLNIFDQWLTEIPPTDQPQRFGNKSFRDWHGRLLERSEDELKKVLPKDLHRAIPELSPYLCEGFGNATRIDYGTGHEMAFIMFLCCLFKIGAYQSDDKVAAVNKVFSRYMEFIRRLQLVYRMEPAGSHGVWSLDDYQFVPFVWGSAQL</sequence>
<evidence type="ECO:0000256" key="2">
    <source>
        <dbReference type="ARBA" id="ARBA00044786"/>
    </source>
</evidence>
<dbReference type="OrthoDB" id="16120at2759"/>
<dbReference type="GO" id="GO:0005634">
    <property type="term" value="C:nucleus"/>
    <property type="evidence" value="ECO:0007669"/>
    <property type="project" value="TreeGrafter"/>
</dbReference>
<evidence type="ECO:0000256" key="3">
    <source>
        <dbReference type="ARBA" id="ARBA00044820"/>
    </source>
</evidence>
<feature type="non-terminal residue" evidence="6">
    <location>
        <position position="224"/>
    </location>
</feature>
<dbReference type="GeneID" id="105273544"/>
<keyword evidence="4" id="KW-0963">Cytoplasm</keyword>
<dbReference type="GO" id="GO:0003755">
    <property type="term" value="F:peptidyl-prolyl cis-trans isomerase activity"/>
    <property type="evidence" value="ECO:0007669"/>
    <property type="project" value="UniProtKB-KW"/>
</dbReference>
<evidence type="ECO:0000256" key="4">
    <source>
        <dbReference type="RuleBase" id="RU361210"/>
    </source>
</evidence>
<dbReference type="EC" id="5.2.1.8" evidence="4"/>
<accession>A0A9R1TRB7</accession>
<organism evidence="5 6">
    <name type="scientific">Fopius arisanus</name>
    <dbReference type="NCBI Taxonomy" id="64838"/>
    <lineage>
        <taxon>Eukaryota</taxon>
        <taxon>Metazoa</taxon>
        <taxon>Ecdysozoa</taxon>
        <taxon>Arthropoda</taxon>
        <taxon>Hexapoda</taxon>
        <taxon>Insecta</taxon>
        <taxon>Pterygota</taxon>
        <taxon>Neoptera</taxon>
        <taxon>Endopterygota</taxon>
        <taxon>Hymenoptera</taxon>
        <taxon>Apocrita</taxon>
        <taxon>Ichneumonoidea</taxon>
        <taxon>Braconidae</taxon>
        <taxon>Opiinae</taxon>
        <taxon>Fopius</taxon>
    </lineage>
</organism>
<dbReference type="InterPro" id="IPR037218">
    <property type="entry name" value="PTPA_sf"/>
</dbReference>
<dbReference type="KEGG" id="fas:105273544"/>
<dbReference type="GO" id="GO:0000159">
    <property type="term" value="C:protein phosphatase type 2A complex"/>
    <property type="evidence" value="ECO:0007669"/>
    <property type="project" value="TreeGrafter"/>
</dbReference>